<dbReference type="STRING" id="440168.SAMN04487974_10965"/>
<dbReference type="AlphaFoldDB" id="A0A1G7XEK3"/>
<proteinExistence type="predicted"/>
<evidence type="ECO:0000313" key="1">
    <source>
        <dbReference type="EMBL" id="SDG82678.1"/>
    </source>
</evidence>
<dbReference type="Proteomes" id="UP000199495">
    <property type="component" value="Unassembled WGS sequence"/>
</dbReference>
<name>A0A1G7XEK3_9HYPH</name>
<keyword evidence="2" id="KW-1185">Reference proteome</keyword>
<gene>
    <name evidence="1" type="ORF">SAMN04487974_10965</name>
</gene>
<organism evidence="1 2">
    <name type="scientific">Pelagibacterium luteolum</name>
    <dbReference type="NCBI Taxonomy" id="440168"/>
    <lineage>
        <taxon>Bacteria</taxon>
        <taxon>Pseudomonadati</taxon>
        <taxon>Pseudomonadota</taxon>
        <taxon>Alphaproteobacteria</taxon>
        <taxon>Hyphomicrobiales</taxon>
        <taxon>Devosiaceae</taxon>
        <taxon>Pelagibacterium</taxon>
    </lineage>
</organism>
<evidence type="ECO:0000313" key="2">
    <source>
        <dbReference type="Proteomes" id="UP000199495"/>
    </source>
</evidence>
<reference evidence="1 2" key="1">
    <citation type="submission" date="2016-10" db="EMBL/GenBank/DDBJ databases">
        <authorList>
            <person name="de Groot N.N."/>
        </authorList>
    </citation>
    <scope>NUCLEOTIDE SEQUENCE [LARGE SCALE GENOMIC DNA]</scope>
    <source>
        <strain evidence="1 2">CGMCC 1.10267</strain>
    </source>
</reference>
<protein>
    <recommendedName>
        <fullName evidence="3">GAF domain-containing protein</fullName>
    </recommendedName>
</protein>
<accession>A0A1G7XEK3</accession>
<dbReference type="RefSeq" id="WP_176762675.1">
    <property type="nucleotide sequence ID" value="NZ_FNCS01000009.1"/>
</dbReference>
<dbReference type="EMBL" id="FNCS01000009">
    <property type="protein sequence ID" value="SDG82678.1"/>
    <property type="molecule type" value="Genomic_DNA"/>
</dbReference>
<evidence type="ECO:0008006" key="3">
    <source>
        <dbReference type="Google" id="ProtNLM"/>
    </source>
</evidence>
<sequence length="194" mass="21643">MSDDIYDADKICQTLSQPRSAVSLFAYVRDGLIREVGCGLMTASLYDLRTMRTRRVFTDNDVAYALGNFKRLDRNRFYQLVIESAQPFSSTTIEELAEVFFDWEHIQALGYGSNLNLPAVANGKVLGTINLLEKTGHYTPARVAEAMKWQPLVTLSFLLLMAEGPESANFLGRPTSQGAITEGARPIHEARPHI</sequence>